<dbReference type="InterPro" id="IPR050188">
    <property type="entry name" value="RluA_PseudoU_synthase"/>
</dbReference>
<evidence type="ECO:0000256" key="1">
    <source>
        <dbReference type="ARBA" id="ARBA00010876"/>
    </source>
</evidence>
<dbReference type="SUPFAM" id="SSF55120">
    <property type="entry name" value="Pseudouridine synthase"/>
    <property type="match status" value="1"/>
</dbReference>
<accession>A0A6F8PMB7</accession>
<dbReference type="PANTHER" id="PTHR21600">
    <property type="entry name" value="MITOCHONDRIAL RNA PSEUDOURIDINE SYNTHASE"/>
    <property type="match status" value="1"/>
</dbReference>
<evidence type="ECO:0000259" key="4">
    <source>
        <dbReference type="Pfam" id="PF00849"/>
    </source>
</evidence>
<dbReference type="Gene3D" id="3.30.2350.10">
    <property type="entry name" value="Pseudouridine synthase"/>
    <property type="match status" value="1"/>
</dbReference>
<dbReference type="Proteomes" id="UP000501466">
    <property type="component" value="Chromosome"/>
</dbReference>
<dbReference type="InterPro" id="IPR006145">
    <property type="entry name" value="PsdUridine_synth_RsuA/RluA"/>
</dbReference>
<reference evidence="6" key="1">
    <citation type="submission" date="2019-11" db="EMBL/GenBank/DDBJ databases">
        <title>Isolation and characterization of two novel species in the genus Thiomicrorhabdus.</title>
        <authorList>
            <person name="Mochizuki J."/>
            <person name="Kojima H."/>
            <person name="Fukui M."/>
        </authorList>
    </citation>
    <scope>NUCLEOTIDE SEQUENCE [LARGE SCALE GENOMIC DNA]</scope>
    <source>
        <strain evidence="6">AkT22</strain>
    </source>
</reference>
<dbReference type="GO" id="GO:0000455">
    <property type="term" value="P:enzyme-directed rRNA pseudouridine synthesis"/>
    <property type="evidence" value="ECO:0007669"/>
    <property type="project" value="TreeGrafter"/>
</dbReference>
<dbReference type="KEGG" id="tzo:THMIRHAT_09950"/>
<proteinExistence type="inferred from homology"/>
<dbReference type="InterPro" id="IPR020103">
    <property type="entry name" value="PsdUridine_synth_cat_dom_sf"/>
</dbReference>
<evidence type="ECO:0000256" key="2">
    <source>
        <dbReference type="ARBA" id="ARBA00022694"/>
    </source>
</evidence>
<sequence>MTTEIQELGILPATTEAYQLIYADEDLVVVNKPTKLLTVPGRHPANHDCLVSRVQTEFASAMVVHRLDYDTSGLVILPLNKATLSDVSKQFQARTVHKQYTAIVDGLMTDDVGEIDLPIAKDDANPRCYKICTQTGKPSVTRFEVLARDFEKQQTRVLLKPITGRSHQLRLHLRALSHAILGDEFYASPRVLDASPRLLLHSNQIEFVHPVSKALLTFNSVVPF</sequence>
<evidence type="ECO:0000313" key="6">
    <source>
        <dbReference type="Proteomes" id="UP000501466"/>
    </source>
</evidence>
<dbReference type="GO" id="GO:0003723">
    <property type="term" value="F:RNA binding"/>
    <property type="evidence" value="ECO:0007669"/>
    <property type="project" value="InterPro"/>
</dbReference>
<organism evidence="5 6">
    <name type="scientific">Thiosulfativibrio zosterae</name>
    <dbReference type="NCBI Taxonomy" id="2675053"/>
    <lineage>
        <taxon>Bacteria</taxon>
        <taxon>Pseudomonadati</taxon>
        <taxon>Pseudomonadota</taxon>
        <taxon>Gammaproteobacteria</taxon>
        <taxon>Thiotrichales</taxon>
        <taxon>Piscirickettsiaceae</taxon>
        <taxon>Thiosulfativibrio</taxon>
    </lineage>
</organism>
<comment type="similarity">
    <text evidence="1">Belongs to the pseudouridine synthase RluA family.</text>
</comment>
<dbReference type="GO" id="GO:0008033">
    <property type="term" value="P:tRNA processing"/>
    <property type="evidence" value="ECO:0007669"/>
    <property type="project" value="UniProtKB-KW"/>
</dbReference>
<dbReference type="GO" id="GO:0140098">
    <property type="term" value="F:catalytic activity, acting on RNA"/>
    <property type="evidence" value="ECO:0007669"/>
    <property type="project" value="UniProtKB-ARBA"/>
</dbReference>
<gene>
    <name evidence="5" type="primary">rluA_1</name>
    <name evidence="5" type="ORF">THMIRHAT_09950</name>
</gene>
<evidence type="ECO:0000313" key="5">
    <source>
        <dbReference type="EMBL" id="BBP43249.1"/>
    </source>
</evidence>
<dbReference type="AlphaFoldDB" id="A0A6F8PMB7"/>
<evidence type="ECO:0000256" key="3">
    <source>
        <dbReference type="ARBA" id="ARBA00023235"/>
    </source>
</evidence>
<dbReference type="GO" id="GO:0009982">
    <property type="term" value="F:pseudouridine synthase activity"/>
    <property type="evidence" value="ECO:0007669"/>
    <property type="project" value="InterPro"/>
</dbReference>
<dbReference type="EMBL" id="AP021888">
    <property type="protein sequence ID" value="BBP43249.1"/>
    <property type="molecule type" value="Genomic_DNA"/>
</dbReference>
<keyword evidence="2" id="KW-0819">tRNA processing</keyword>
<feature type="domain" description="Pseudouridine synthase RsuA/RluA-like" evidence="4">
    <location>
        <begin position="26"/>
        <end position="174"/>
    </location>
</feature>
<dbReference type="CDD" id="cd02869">
    <property type="entry name" value="PseudoU_synth_RluA_like"/>
    <property type="match status" value="1"/>
</dbReference>
<dbReference type="Pfam" id="PF00849">
    <property type="entry name" value="PseudoU_synth_2"/>
    <property type="match status" value="1"/>
</dbReference>
<dbReference type="RefSeq" id="WP_173291070.1">
    <property type="nucleotide sequence ID" value="NZ_AP021888.1"/>
</dbReference>
<dbReference type="PANTHER" id="PTHR21600:SF91">
    <property type="entry name" value="DUAL-SPECIFICITY RNA PSEUDOURIDINE SYNTHASE RLUA"/>
    <property type="match status" value="1"/>
</dbReference>
<protein>
    <submittedName>
        <fullName evidence="5">Pseudouridine synthase</fullName>
    </submittedName>
</protein>
<keyword evidence="6" id="KW-1185">Reference proteome</keyword>
<keyword evidence="3" id="KW-0413">Isomerase</keyword>
<name>A0A6F8PMB7_9GAMM</name>